<dbReference type="RefSeq" id="XP_062782176.1">
    <property type="nucleotide sequence ID" value="XM_062926125.1"/>
</dbReference>
<dbReference type="GeneID" id="87946469"/>
<organism evidence="1 2">
    <name type="scientific">Colletotrichum destructivum</name>
    <dbReference type="NCBI Taxonomy" id="34406"/>
    <lineage>
        <taxon>Eukaryota</taxon>
        <taxon>Fungi</taxon>
        <taxon>Dikarya</taxon>
        <taxon>Ascomycota</taxon>
        <taxon>Pezizomycotina</taxon>
        <taxon>Sordariomycetes</taxon>
        <taxon>Hypocreomycetidae</taxon>
        <taxon>Glomerellales</taxon>
        <taxon>Glomerellaceae</taxon>
        <taxon>Colletotrichum</taxon>
        <taxon>Colletotrichum destructivum species complex</taxon>
    </lineage>
</organism>
<evidence type="ECO:0000313" key="2">
    <source>
        <dbReference type="Proteomes" id="UP001322277"/>
    </source>
</evidence>
<dbReference type="EMBL" id="CP137310">
    <property type="protein sequence ID" value="WQF84953.1"/>
    <property type="molecule type" value="Genomic_DNA"/>
</dbReference>
<dbReference type="Proteomes" id="UP001322277">
    <property type="component" value="Chromosome 6"/>
</dbReference>
<keyword evidence="2" id="KW-1185">Reference proteome</keyword>
<dbReference type="KEGG" id="cdet:87946469"/>
<name>A0AAX4IQB0_9PEZI</name>
<reference evidence="2" key="1">
    <citation type="journal article" date="2023" name="bioRxiv">
        <title>Complete genome of the Medicago anthracnose fungus, Colletotrichum destructivum, reveals a mini-chromosome-like region within a core chromosome.</title>
        <authorList>
            <person name="Lapalu N."/>
            <person name="Simon A."/>
            <person name="Lu A."/>
            <person name="Plaumann P.-L."/>
            <person name="Amselem J."/>
            <person name="Pigne S."/>
            <person name="Auger A."/>
            <person name="Koch C."/>
            <person name="Dallery J.-F."/>
            <person name="O'Connell R.J."/>
        </authorList>
    </citation>
    <scope>NUCLEOTIDE SEQUENCE [LARGE SCALE GENOMIC DNA]</scope>
    <source>
        <strain evidence="2">CBS 520.97</strain>
    </source>
</reference>
<accession>A0AAX4IQB0</accession>
<sequence length="80" mass="9207">MEPLPQPAWKFDFTISNKQMVSKYRARAHTFCVLRYDITLRIELSWKRAAVSGGCASGWYPGIWAQSPTKQLTAKKPSRF</sequence>
<protein>
    <submittedName>
        <fullName evidence="1">Uncharacterized protein</fullName>
    </submittedName>
</protein>
<proteinExistence type="predicted"/>
<evidence type="ECO:0000313" key="1">
    <source>
        <dbReference type="EMBL" id="WQF84953.1"/>
    </source>
</evidence>
<gene>
    <name evidence="1" type="ORF">CDEST_09967</name>
</gene>
<dbReference type="AlphaFoldDB" id="A0AAX4IQB0"/>